<evidence type="ECO:0000313" key="2">
    <source>
        <dbReference type="EMBL" id="WMD23068.1"/>
    </source>
</evidence>
<protein>
    <submittedName>
        <fullName evidence="2">Uncharacterized protein</fullName>
    </submittedName>
</protein>
<gene>
    <name evidence="2" type="ORF">RAS12_12040</name>
</gene>
<accession>A0ABY9MA43</accession>
<dbReference type="EMBL" id="CP132976">
    <property type="protein sequence ID" value="WMD23068.1"/>
    <property type="molecule type" value="Genomic_DNA"/>
</dbReference>
<organism evidence="2 3">
    <name type="scientific">Achromobacter seleniivolatilans</name>
    <dbReference type="NCBI Taxonomy" id="3047478"/>
    <lineage>
        <taxon>Bacteria</taxon>
        <taxon>Pseudomonadati</taxon>
        <taxon>Pseudomonadota</taxon>
        <taxon>Betaproteobacteria</taxon>
        <taxon>Burkholderiales</taxon>
        <taxon>Alcaligenaceae</taxon>
        <taxon>Achromobacter</taxon>
    </lineage>
</organism>
<evidence type="ECO:0000256" key="1">
    <source>
        <dbReference type="SAM" id="MobiDB-lite"/>
    </source>
</evidence>
<sequence length="405" mass="45348">MSSDRRVDEARRYAADGHSFTYAAKRLGLQNSKLRELLDANDGADIRFTYGHQSTASKLGRAAAQAARRGRPLPAKEGTLEALKRNHVILRERALRTAFGVTGTLKELMVEFDCKVSQTTVLTRLRAGVAIEEALTRKARSMSSARTGVGARTKPITPEEEALARTYAKQGHSLNFASQLMGMTRRKLRLLTAGTGIQFATASECLGRKLAQANQRGRPRQISEDGKTRQMQGFRRGLERQHKQHTAFGVTGFVGELVRMFNPPISARNVRVRLQKGMTIEDALTLPPQQPHSGEIPEQFKVWVEIFRRRASARVAHAIARRLTPTMLQFRHPEFDIRTRHDAAPWISVEVHSMARVLLYRLRFVQSFAESGVLFAFRQDKHGHIGFIAFEPGCEALERGTGSAK</sequence>
<reference evidence="2 3" key="1">
    <citation type="submission" date="2023-08" db="EMBL/GenBank/DDBJ databases">
        <title>Achromobacter seleniivolatilans sp. nov., isolated from seleniferous soil.</title>
        <authorList>
            <person name="Zhang S."/>
            <person name="Li K."/>
            <person name="Peng J."/>
            <person name="Zhao Q."/>
            <person name="Wang H."/>
            <person name="Guo Y."/>
        </authorList>
    </citation>
    <scope>NUCLEOTIDE SEQUENCE [LARGE SCALE GENOMIC DNA]</scope>
    <source>
        <strain evidence="2 3">R39</strain>
    </source>
</reference>
<dbReference type="RefSeq" id="WP_306948690.1">
    <property type="nucleotide sequence ID" value="NZ_CP132976.1"/>
</dbReference>
<dbReference type="Proteomes" id="UP001234798">
    <property type="component" value="Chromosome"/>
</dbReference>
<keyword evidence="3" id="KW-1185">Reference proteome</keyword>
<evidence type="ECO:0000313" key="3">
    <source>
        <dbReference type="Proteomes" id="UP001234798"/>
    </source>
</evidence>
<feature type="region of interest" description="Disordered" evidence="1">
    <location>
        <begin position="211"/>
        <end position="231"/>
    </location>
</feature>
<name>A0ABY9MA43_9BURK</name>
<proteinExistence type="predicted"/>